<evidence type="ECO:0000256" key="9">
    <source>
        <dbReference type="SAM" id="Phobius"/>
    </source>
</evidence>
<dbReference type="OrthoDB" id="513400at2759"/>
<evidence type="ECO:0000313" key="11">
    <source>
        <dbReference type="EMBL" id="KAF7488321.1"/>
    </source>
</evidence>
<feature type="domain" description="Amino acid transporter transmembrane" evidence="10">
    <location>
        <begin position="6"/>
        <end position="413"/>
    </location>
</feature>
<keyword evidence="5 9" id="KW-1133">Transmembrane helix</keyword>
<keyword evidence="2" id="KW-0813">Transport</keyword>
<name>A0A834R1M6_SARSC</name>
<dbReference type="InterPro" id="IPR013057">
    <property type="entry name" value="AA_transpt_TM"/>
</dbReference>
<evidence type="ECO:0000259" key="10">
    <source>
        <dbReference type="Pfam" id="PF01490"/>
    </source>
</evidence>
<reference evidence="11" key="2">
    <citation type="submission" date="2020-01" db="EMBL/GenBank/DDBJ databases">
        <authorList>
            <person name="Korhonen P.K.K."/>
            <person name="Guangxu M.G."/>
            <person name="Wang T.W."/>
            <person name="Stroehlein A.J.S."/>
            <person name="Young N.D."/>
            <person name="Ang C.-S.A."/>
            <person name="Fernando D.W.F."/>
            <person name="Lu H.L."/>
            <person name="Taylor S.T."/>
            <person name="Ehtesham M.E.M."/>
            <person name="Najaraj S.H.N."/>
            <person name="Harsha G.H.G."/>
            <person name="Madugundu A.M."/>
            <person name="Renuse S.R."/>
            <person name="Holt D.H."/>
            <person name="Pandey A.P."/>
            <person name="Papenfuss A.P."/>
            <person name="Gasser R.B.G."/>
            <person name="Fischer K.F."/>
        </authorList>
    </citation>
    <scope>NUCLEOTIDE SEQUENCE</scope>
    <source>
        <strain evidence="11">SSS_KF_BRIS2020</strain>
    </source>
</reference>
<feature type="transmembrane region" description="Helical" evidence="9">
    <location>
        <begin position="396"/>
        <end position="417"/>
    </location>
</feature>
<feature type="transmembrane region" description="Helical" evidence="9">
    <location>
        <begin position="85"/>
        <end position="105"/>
    </location>
</feature>
<dbReference type="AlphaFoldDB" id="A0A834R1M6"/>
<evidence type="ECO:0000256" key="6">
    <source>
        <dbReference type="ARBA" id="ARBA00023136"/>
    </source>
</evidence>
<dbReference type="EMBL" id="WVUK01000066">
    <property type="protein sequence ID" value="KAF7488321.1"/>
    <property type="molecule type" value="Genomic_DNA"/>
</dbReference>
<feature type="transmembrane region" description="Helical" evidence="9">
    <location>
        <begin position="197"/>
        <end position="216"/>
    </location>
</feature>
<proteinExistence type="predicted"/>
<dbReference type="Proteomes" id="UP000070412">
    <property type="component" value="Unassembled WGS sequence"/>
</dbReference>
<evidence type="ECO:0000313" key="12">
    <source>
        <dbReference type="EnsemblMetazoa" id="KAF7488321.1"/>
    </source>
</evidence>
<feature type="transmembrane region" description="Helical" evidence="9">
    <location>
        <begin position="248"/>
        <end position="268"/>
    </location>
</feature>
<evidence type="ECO:0000313" key="13">
    <source>
        <dbReference type="Proteomes" id="UP000070412"/>
    </source>
</evidence>
<dbReference type="GO" id="GO:0016020">
    <property type="term" value="C:membrane"/>
    <property type="evidence" value="ECO:0007669"/>
    <property type="project" value="UniProtKB-SubCell"/>
</dbReference>
<feature type="transmembrane region" description="Helical" evidence="9">
    <location>
        <begin position="288"/>
        <end position="308"/>
    </location>
</feature>
<keyword evidence="7" id="KW-0175">Coiled coil</keyword>
<feature type="transmembrane region" description="Helical" evidence="9">
    <location>
        <begin position="12"/>
        <end position="30"/>
    </location>
</feature>
<keyword evidence="3 9" id="KW-0812">Transmembrane</keyword>
<protein>
    <submittedName>
        <fullName evidence="11">Putative sodium-coupled neutral amino acid transporter 10</fullName>
    </submittedName>
</protein>
<dbReference type="EnsemblMetazoa" id="SSS_126s_mrna">
    <property type="protein sequence ID" value="KAF7488321.1"/>
    <property type="gene ID" value="SSS_126"/>
</dbReference>
<reference evidence="13" key="1">
    <citation type="journal article" date="2020" name="PLoS Negl. Trop. Dis.">
        <title>High-quality nuclear genome for Sarcoptes scabiei-A critical resource for a neglected parasite.</title>
        <authorList>
            <person name="Korhonen P.K."/>
            <person name="Gasser R.B."/>
            <person name="Ma G."/>
            <person name="Wang T."/>
            <person name="Stroehlein A.J."/>
            <person name="Young N.D."/>
            <person name="Ang C.S."/>
            <person name="Fernando D.D."/>
            <person name="Lu H.C."/>
            <person name="Taylor S."/>
            <person name="Reynolds S.L."/>
            <person name="Mofiz E."/>
            <person name="Najaraj S.H."/>
            <person name="Gowda H."/>
            <person name="Madugundu A."/>
            <person name="Renuse S."/>
            <person name="Holt D."/>
            <person name="Pandey A."/>
            <person name="Papenfuss A.T."/>
            <person name="Fischer K."/>
        </authorList>
    </citation>
    <scope>NUCLEOTIDE SEQUENCE [LARGE SCALE GENOMIC DNA]</scope>
</reference>
<reference evidence="12" key="3">
    <citation type="submission" date="2022-06" db="UniProtKB">
        <authorList>
            <consortium name="EnsemblMetazoa"/>
        </authorList>
    </citation>
    <scope>IDENTIFICATION</scope>
</reference>
<feature type="coiled-coil region" evidence="7">
    <location>
        <begin position="467"/>
        <end position="501"/>
    </location>
</feature>
<dbReference type="PANTHER" id="PTHR22950:SF646">
    <property type="entry name" value="SODIUM-COUPLED NEUTRAL AMINO ACID TRANSPORTER 10-RELATED"/>
    <property type="match status" value="1"/>
</dbReference>
<keyword evidence="4" id="KW-0029">Amino-acid transport</keyword>
<evidence type="ECO:0000256" key="1">
    <source>
        <dbReference type="ARBA" id="ARBA00004141"/>
    </source>
</evidence>
<feature type="transmembrane region" description="Helical" evidence="9">
    <location>
        <begin position="125"/>
        <end position="144"/>
    </location>
</feature>
<gene>
    <name evidence="11" type="primary">SSS_126g</name>
    <name evidence="11" type="ORF">SSS_126</name>
</gene>
<sequence>MASSYKSSSITAIVNLSNSIIGVSILAMPLCFKQCGLVLALFIILFSALLNYFSCYLLLKSAIINRRRNYELLAYDVFGSSGKTLVEVCILFFLLGTCVAFFVIVGDIAPSLISHIFQLEQGPQLRALIMTILAMFIILPLGLLRNVENLTSFSMLSLLVYLFLALRMLSLCLDRMLESKPLSSPTLPSSLDSNDRIIFWNSSHLITYLPIFSMALSCQSQLFEIFNSDLFQTKSGSLRLIMRSTKRAILICSFVYSVIGLFGYMAFYNTNLGGNILQSLPNGFSTKLTLLFFLITILTSFPLCLFPSRTSLHSLLFRKGLNNDFLSTSHSIHMSDYHFKLLTIILIITTMSISILFPRVELILALVGSTIGSTICYIIPALIFIKICDKNTVEYLFSYLLLFFGTAILIFCTVSALHNISIARDAEIEEKINVFKQKSNLALSTQAPLINEPNFQPLKQNEMKNRINNINKLKQSIQIDIEKLKKQEEILLQRLEEKQMKKSKTLSNEHGYRDRIRLQSINATILSFNESSSSRSIQRKIESKKIQKIIPKFNASESFEILSNKTVVEEQIVSSQNLTQRIAINISIQQNKNNGSKKQYSNKSTSAISQQKQKENDLLKTNHSTIRNTPTNNSEKHNENSKSIRISTKKPNETKPNHSNTL</sequence>
<comment type="subcellular location">
    <subcellularLocation>
        <location evidence="1">Membrane</location>
        <topology evidence="1">Multi-pass membrane protein</topology>
    </subcellularLocation>
</comment>
<evidence type="ECO:0000256" key="3">
    <source>
        <dbReference type="ARBA" id="ARBA00022692"/>
    </source>
</evidence>
<accession>A0A834R1M6</accession>
<feature type="transmembrane region" description="Helical" evidence="9">
    <location>
        <begin position="363"/>
        <end position="384"/>
    </location>
</feature>
<feature type="transmembrane region" description="Helical" evidence="9">
    <location>
        <begin position="156"/>
        <end position="177"/>
    </location>
</feature>
<dbReference type="PANTHER" id="PTHR22950">
    <property type="entry name" value="AMINO ACID TRANSPORTER"/>
    <property type="match status" value="1"/>
</dbReference>
<keyword evidence="6 9" id="KW-0472">Membrane</keyword>
<dbReference type="GO" id="GO:0015179">
    <property type="term" value="F:L-amino acid transmembrane transporter activity"/>
    <property type="evidence" value="ECO:0007669"/>
    <property type="project" value="TreeGrafter"/>
</dbReference>
<dbReference type="Pfam" id="PF01490">
    <property type="entry name" value="Aa_trans"/>
    <property type="match status" value="1"/>
</dbReference>
<evidence type="ECO:0000256" key="8">
    <source>
        <dbReference type="SAM" id="MobiDB-lite"/>
    </source>
</evidence>
<feature type="region of interest" description="Disordered" evidence="8">
    <location>
        <begin position="593"/>
        <end position="662"/>
    </location>
</feature>
<organism evidence="11">
    <name type="scientific">Sarcoptes scabiei</name>
    <name type="common">Itch mite</name>
    <name type="synonym">Acarus scabiei</name>
    <dbReference type="NCBI Taxonomy" id="52283"/>
    <lineage>
        <taxon>Eukaryota</taxon>
        <taxon>Metazoa</taxon>
        <taxon>Ecdysozoa</taxon>
        <taxon>Arthropoda</taxon>
        <taxon>Chelicerata</taxon>
        <taxon>Arachnida</taxon>
        <taxon>Acari</taxon>
        <taxon>Acariformes</taxon>
        <taxon>Sarcoptiformes</taxon>
        <taxon>Astigmata</taxon>
        <taxon>Psoroptidia</taxon>
        <taxon>Sarcoptoidea</taxon>
        <taxon>Sarcoptidae</taxon>
        <taxon>Sarcoptinae</taxon>
        <taxon>Sarcoptes</taxon>
    </lineage>
</organism>
<keyword evidence="13" id="KW-1185">Reference proteome</keyword>
<feature type="transmembrane region" description="Helical" evidence="9">
    <location>
        <begin position="337"/>
        <end position="357"/>
    </location>
</feature>
<feature type="compositionally biased region" description="Polar residues" evidence="8">
    <location>
        <begin position="621"/>
        <end position="631"/>
    </location>
</feature>
<evidence type="ECO:0000256" key="5">
    <source>
        <dbReference type="ARBA" id="ARBA00022989"/>
    </source>
</evidence>
<evidence type="ECO:0000256" key="4">
    <source>
        <dbReference type="ARBA" id="ARBA00022970"/>
    </source>
</evidence>
<feature type="transmembrane region" description="Helical" evidence="9">
    <location>
        <begin position="36"/>
        <end position="59"/>
    </location>
</feature>
<evidence type="ECO:0000256" key="2">
    <source>
        <dbReference type="ARBA" id="ARBA00022448"/>
    </source>
</evidence>
<evidence type="ECO:0000256" key="7">
    <source>
        <dbReference type="SAM" id="Coils"/>
    </source>
</evidence>
<feature type="compositionally biased region" description="Polar residues" evidence="8">
    <location>
        <begin position="593"/>
        <end position="611"/>
    </location>
</feature>